<gene>
    <name evidence="1" type="ORF">SAMN05661044_01247</name>
</gene>
<proteinExistence type="predicted"/>
<evidence type="ECO:0000313" key="1">
    <source>
        <dbReference type="EMBL" id="SEK82412.1"/>
    </source>
</evidence>
<dbReference type="NCBIfam" id="TIGR01549">
    <property type="entry name" value="HAD-SF-IA-v1"/>
    <property type="match status" value="1"/>
</dbReference>
<name>A0A1H7K6N8_OLID1</name>
<dbReference type="InterPro" id="IPR041492">
    <property type="entry name" value="HAD_2"/>
</dbReference>
<reference evidence="2" key="1">
    <citation type="submission" date="2016-10" db="EMBL/GenBank/DDBJ databases">
        <authorList>
            <person name="Varghese N."/>
            <person name="Submissions S."/>
        </authorList>
    </citation>
    <scope>NUCLEOTIDE SEQUENCE [LARGE SCALE GENOMIC DNA]</scope>
    <source>
        <strain evidence="2">DSM 18733</strain>
    </source>
</reference>
<dbReference type="GO" id="GO:0008967">
    <property type="term" value="F:phosphoglycolate phosphatase activity"/>
    <property type="evidence" value="ECO:0007669"/>
    <property type="project" value="TreeGrafter"/>
</dbReference>
<dbReference type="Proteomes" id="UP000199421">
    <property type="component" value="Unassembled WGS sequence"/>
</dbReference>
<organism evidence="1 2">
    <name type="scientific">Olivibacter domesticus</name>
    <name type="common">Pseudosphingobacterium domesticum</name>
    <dbReference type="NCBI Taxonomy" id="407022"/>
    <lineage>
        <taxon>Bacteria</taxon>
        <taxon>Pseudomonadati</taxon>
        <taxon>Bacteroidota</taxon>
        <taxon>Sphingobacteriia</taxon>
        <taxon>Sphingobacteriales</taxon>
        <taxon>Sphingobacteriaceae</taxon>
        <taxon>Olivibacter</taxon>
    </lineage>
</organism>
<dbReference type="InterPro" id="IPR036412">
    <property type="entry name" value="HAD-like_sf"/>
</dbReference>
<dbReference type="SUPFAM" id="SSF56784">
    <property type="entry name" value="HAD-like"/>
    <property type="match status" value="1"/>
</dbReference>
<dbReference type="Pfam" id="PF13419">
    <property type="entry name" value="HAD_2"/>
    <property type="match status" value="1"/>
</dbReference>
<dbReference type="InterPro" id="IPR050155">
    <property type="entry name" value="HAD-like_hydrolase_sf"/>
</dbReference>
<dbReference type="Gene3D" id="3.40.50.1000">
    <property type="entry name" value="HAD superfamily/HAD-like"/>
    <property type="match status" value="1"/>
</dbReference>
<dbReference type="AlphaFoldDB" id="A0A1H7K6N8"/>
<accession>A0A1H7K6N8</accession>
<dbReference type="Gene3D" id="1.10.150.240">
    <property type="entry name" value="Putative phosphatase, domain 2"/>
    <property type="match status" value="1"/>
</dbReference>
<dbReference type="InterPro" id="IPR023198">
    <property type="entry name" value="PGP-like_dom2"/>
</dbReference>
<keyword evidence="2" id="KW-1185">Reference proteome</keyword>
<dbReference type="SFLD" id="SFLDG01129">
    <property type="entry name" value="C1.5:_HAD__Beta-PGM__Phosphata"/>
    <property type="match status" value="1"/>
</dbReference>
<dbReference type="SFLD" id="SFLDS00003">
    <property type="entry name" value="Haloacid_Dehalogenase"/>
    <property type="match status" value="1"/>
</dbReference>
<dbReference type="GO" id="GO:0005829">
    <property type="term" value="C:cytosol"/>
    <property type="evidence" value="ECO:0007669"/>
    <property type="project" value="TreeGrafter"/>
</dbReference>
<sequence>MSNRIKMVVFDMAGTTVNEDNIVYKTVRSAINEAGFNLNLEQVLAEGAGKEKRQAIRSILAVYANIYDEELINSIFENFKQQLKVAYDREELLPQNNAENLFQALKDKNVFVVLNTGYDRATAESIIHKLGWKEGVQIDALVTASDVSKNRPDPDMIHSAMKRFHISDSREVAKVGDSTIDIEEGKNAGCGLSIGITTGAHTADQLQSAHPDKIIHDLTELLPLLD</sequence>
<protein>
    <submittedName>
        <fullName evidence="1">Phosphonatase-like hydrolase</fullName>
    </submittedName>
</protein>
<dbReference type="GO" id="GO:0006281">
    <property type="term" value="P:DNA repair"/>
    <property type="evidence" value="ECO:0007669"/>
    <property type="project" value="TreeGrafter"/>
</dbReference>
<dbReference type="InterPro" id="IPR023214">
    <property type="entry name" value="HAD_sf"/>
</dbReference>
<dbReference type="PANTHER" id="PTHR43434:SF19">
    <property type="entry name" value="PHOSPHONOACETALDEHYDE HYDROLASE"/>
    <property type="match status" value="1"/>
</dbReference>
<dbReference type="NCBIfam" id="TIGR03351">
    <property type="entry name" value="PhnX-like"/>
    <property type="match status" value="1"/>
</dbReference>
<dbReference type="InterPro" id="IPR006439">
    <property type="entry name" value="HAD-SF_hydro_IA"/>
</dbReference>
<dbReference type="STRING" id="407022.SAMN05661044_01247"/>
<dbReference type="InterPro" id="IPR022468">
    <property type="entry name" value="PhnX-like"/>
</dbReference>
<evidence type="ECO:0000313" key="2">
    <source>
        <dbReference type="Proteomes" id="UP000199421"/>
    </source>
</evidence>
<keyword evidence="1" id="KW-0378">Hydrolase</keyword>
<dbReference type="EMBL" id="FOAF01000001">
    <property type="protein sequence ID" value="SEK82412.1"/>
    <property type="molecule type" value="Genomic_DNA"/>
</dbReference>
<dbReference type="PANTHER" id="PTHR43434">
    <property type="entry name" value="PHOSPHOGLYCOLATE PHOSPHATASE"/>
    <property type="match status" value="1"/>
</dbReference>